<evidence type="ECO:0000256" key="2">
    <source>
        <dbReference type="ARBA" id="ARBA00023235"/>
    </source>
</evidence>
<dbReference type="InterPro" id="IPR051812">
    <property type="entry name" value="SPI_LacAB/RpiB"/>
</dbReference>
<evidence type="ECO:0000313" key="3">
    <source>
        <dbReference type="EMBL" id="ORC37711.1"/>
    </source>
</evidence>
<evidence type="ECO:0000313" key="4">
    <source>
        <dbReference type="Proteomes" id="UP000192343"/>
    </source>
</evidence>
<dbReference type="Pfam" id="PF02502">
    <property type="entry name" value="LacAB_rpiB"/>
    <property type="match status" value="1"/>
</dbReference>
<dbReference type="Proteomes" id="UP000192343">
    <property type="component" value="Unassembled WGS sequence"/>
</dbReference>
<dbReference type="STRING" id="1963862.B4O97_01535"/>
<dbReference type="NCBIfam" id="TIGR00689">
    <property type="entry name" value="rpiB_lacA_lacB"/>
    <property type="match status" value="1"/>
</dbReference>
<dbReference type="RefSeq" id="WP_083047637.1">
    <property type="nucleotide sequence ID" value="NZ_CAXXQO010000003.1"/>
</dbReference>
<dbReference type="NCBIfam" id="NF004051">
    <property type="entry name" value="PRK05571.1"/>
    <property type="match status" value="1"/>
</dbReference>
<keyword evidence="4" id="KW-1185">Reference proteome</keyword>
<dbReference type="GO" id="GO:0016861">
    <property type="term" value="F:intramolecular oxidoreductase activity, interconverting aldoses and ketoses"/>
    <property type="evidence" value="ECO:0007669"/>
    <property type="project" value="UniProtKB-ARBA"/>
</dbReference>
<dbReference type="Gene3D" id="3.40.1400.10">
    <property type="entry name" value="Sugar-phosphate isomerase, RpiB/LacA/LacB"/>
    <property type="match status" value="1"/>
</dbReference>
<dbReference type="EMBL" id="MWQY01000002">
    <property type="protein sequence ID" value="ORC37711.1"/>
    <property type="molecule type" value="Genomic_DNA"/>
</dbReference>
<dbReference type="InterPro" id="IPR003500">
    <property type="entry name" value="RpiB_LacA_LacB"/>
</dbReference>
<keyword evidence="2 3" id="KW-0413">Isomerase</keyword>
<name>A0A1Y1S2X0_9SPIO</name>
<comment type="caution">
    <text evidence="3">The sequence shown here is derived from an EMBL/GenBank/DDBJ whole genome shotgun (WGS) entry which is preliminary data.</text>
</comment>
<comment type="similarity">
    <text evidence="1">Belongs to the LacAB/RpiB family.</text>
</comment>
<protein>
    <submittedName>
        <fullName evidence="3">RpiB/LacA/LacB family sugar-phosphate isomerase</fullName>
    </submittedName>
</protein>
<evidence type="ECO:0000256" key="1">
    <source>
        <dbReference type="ARBA" id="ARBA00008754"/>
    </source>
</evidence>
<dbReference type="PIRSF" id="PIRSF005384">
    <property type="entry name" value="RpiB_LacA_B"/>
    <property type="match status" value="1"/>
</dbReference>
<dbReference type="GO" id="GO:0005975">
    <property type="term" value="P:carbohydrate metabolic process"/>
    <property type="evidence" value="ECO:0007669"/>
    <property type="project" value="InterPro"/>
</dbReference>
<gene>
    <name evidence="3" type="ORF">B4O97_01535</name>
</gene>
<dbReference type="SUPFAM" id="SSF89623">
    <property type="entry name" value="Ribose/Galactose isomerase RpiB/AlsB"/>
    <property type="match status" value="1"/>
</dbReference>
<sequence length="149" mass="16171">MSKRVAIGCDPNASDLKDYIKSCLDEWGYEYTDMGSEDPIYANVAFKVGEAVARGEYDRGILLCGTGIGVSIAANKVPGIYAALCTDVYSAERAVKSNNANVMTMGAQTIGPIIARDMVKTYLEADWEPGTRSEPKVQAYVDYAKKHEA</sequence>
<reference evidence="3 4" key="1">
    <citation type="submission" date="2017-03" db="EMBL/GenBank/DDBJ databases">
        <title>Draft Genome sequence of Marispirochaeta sp. strain JC444.</title>
        <authorList>
            <person name="Shivani Y."/>
            <person name="Subhash Y."/>
            <person name="Sasikala C."/>
            <person name="Ramana C."/>
        </authorList>
    </citation>
    <scope>NUCLEOTIDE SEQUENCE [LARGE SCALE GENOMIC DNA]</scope>
    <source>
        <strain evidence="3 4">JC444</strain>
    </source>
</reference>
<dbReference type="PANTHER" id="PTHR43732">
    <property type="entry name" value="RIBOSE 5-PHOSPHATE ISOMERASE-RELATED"/>
    <property type="match status" value="1"/>
</dbReference>
<dbReference type="InterPro" id="IPR036569">
    <property type="entry name" value="RpiB_LacA_LacB_sf"/>
</dbReference>
<organism evidence="3 4">
    <name type="scientific">Marispirochaeta aestuarii</name>
    <dbReference type="NCBI Taxonomy" id="1963862"/>
    <lineage>
        <taxon>Bacteria</taxon>
        <taxon>Pseudomonadati</taxon>
        <taxon>Spirochaetota</taxon>
        <taxon>Spirochaetia</taxon>
        <taxon>Spirochaetales</taxon>
        <taxon>Spirochaetaceae</taxon>
        <taxon>Marispirochaeta</taxon>
    </lineage>
</organism>
<dbReference type="PANTHER" id="PTHR43732:SF1">
    <property type="entry name" value="RIBOSE 5-PHOSPHATE ISOMERASE"/>
    <property type="match status" value="1"/>
</dbReference>
<proteinExistence type="inferred from homology"/>
<dbReference type="AlphaFoldDB" id="A0A1Y1S2X0"/>
<dbReference type="OrthoDB" id="1778624at2"/>
<accession>A0A1Y1S2X0</accession>